<keyword evidence="2 4" id="KW-0547">Nucleotide-binding</keyword>
<evidence type="ECO:0000256" key="1">
    <source>
        <dbReference type="ARBA" id="ARBA00005575"/>
    </source>
</evidence>
<accession>A0A6A6U0L9</accession>
<protein>
    <submittedName>
        <fullName evidence="8">Serine/threonine-protein kinase chk2</fullName>
    </submittedName>
</protein>
<dbReference type="Gene3D" id="2.60.200.20">
    <property type="match status" value="1"/>
</dbReference>
<feature type="compositionally biased region" description="Low complexity" evidence="5">
    <location>
        <begin position="31"/>
        <end position="43"/>
    </location>
</feature>
<feature type="region of interest" description="Disordered" evidence="5">
    <location>
        <begin position="1"/>
        <end position="83"/>
    </location>
</feature>
<dbReference type="EMBL" id="MU004239">
    <property type="protein sequence ID" value="KAF2665869.1"/>
    <property type="molecule type" value="Genomic_DNA"/>
</dbReference>
<sequence length="646" mass="72432">MRRDGSADANGQSGDHISTPLKKTALPSPMTNLNSDTNSNTNSALKDGTISPPSPSGRQLATPSVEHQISQHAVPSQSGLDSQTQPFSQVIFPRLEYNYEVEDEEKEGVWGYLVPIDTNANKYGHLVLKDRSSCTPSRTERAEEESSVASDRYTKQEQEIEEHQNPSRGYIIGRHPECDMRINALTVSNRHCLFFAEHRAGNTYAMVEDTSANGTYVNDVVVGRNNRRELRDGDEVSIVDEARFSFRYPRHRASSAFKQQYVILDQLGKGHFATVYLCIDKVTGQRWAVKKFDRIHEKGRMDGLQQEIAVLMAISHPSLLCLKGAFEEDDGVYLILELAAEGELFNWIVMKQKLTEEETRKLFVQLFQAIKYLHERNIVHRDIKPENILLADKNLKVKLADFGLAKIIGEESFTTTLCGTPSYVAPEIIQPSGKRRYTKAVDIWSLGVVLYICLCGFPPFSDELCTRDNPYSLAQQIQAGRYDFPSPYWDSVGDPALDLIDKMLNIDPEKRYTVEECLEHPWLTGSDMGPATESVLSTDGFLASRLGDLDFSKKRPQRERTLLSEYNDVQVSKTIDAYPGEKKDLPPVLVFTKNTQASQNGNAVAGASGQRFLAMGENGDGKLFTGTEESSIYPEGEEFRKAEAKE</sequence>
<evidence type="ECO:0000313" key="9">
    <source>
        <dbReference type="Proteomes" id="UP000799302"/>
    </source>
</evidence>
<dbReference type="SMART" id="SM00220">
    <property type="entry name" value="S_TKc"/>
    <property type="match status" value="1"/>
</dbReference>
<evidence type="ECO:0000256" key="2">
    <source>
        <dbReference type="ARBA" id="ARBA00022741"/>
    </source>
</evidence>
<dbReference type="SUPFAM" id="SSF56112">
    <property type="entry name" value="Protein kinase-like (PK-like)"/>
    <property type="match status" value="1"/>
</dbReference>
<dbReference type="SUPFAM" id="SSF49879">
    <property type="entry name" value="SMAD/FHA domain"/>
    <property type="match status" value="1"/>
</dbReference>
<dbReference type="OrthoDB" id="407410at2759"/>
<dbReference type="PANTHER" id="PTHR24347">
    <property type="entry name" value="SERINE/THREONINE-PROTEIN KINASE"/>
    <property type="match status" value="1"/>
</dbReference>
<dbReference type="InterPro" id="IPR008984">
    <property type="entry name" value="SMAD_FHA_dom_sf"/>
</dbReference>
<dbReference type="InterPro" id="IPR017441">
    <property type="entry name" value="Protein_kinase_ATP_BS"/>
</dbReference>
<feature type="binding site" evidence="4">
    <location>
        <position position="291"/>
    </location>
    <ligand>
        <name>ATP</name>
        <dbReference type="ChEBI" id="CHEBI:30616"/>
    </ligand>
</feature>
<dbReference type="PROSITE" id="PS00108">
    <property type="entry name" value="PROTEIN_KINASE_ST"/>
    <property type="match status" value="1"/>
</dbReference>
<evidence type="ECO:0000256" key="3">
    <source>
        <dbReference type="ARBA" id="ARBA00022840"/>
    </source>
</evidence>
<keyword evidence="8" id="KW-0808">Transferase</keyword>
<keyword evidence="8" id="KW-0418">Kinase</keyword>
<dbReference type="InterPro" id="IPR000253">
    <property type="entry name" value="FHA_dom"/>
</dbReference>
<dbReference type="InterPro" id="IPR011009">
    <property type="entry name" value="Kinase-like_dom_sf"/>
</dbReference>
<dbReference type="Pfam" id="PF00498">
    <property type="entry name" value="FHA"/>
    <property type="match status" value="1"/>
</dbReference>
<comment type="similarity">
    <text evidence="1">Belongs to the protein kinase superfamily. CAMK Ser/Thr protein kinase family. CHEK2 subfamily.</text>
</comment>
<dbReference type="Pfam" id="PF00069">
    <property type="entry name" value="Pkinase"/>
    <property type="match status" value="1"/>
</dbReference>
<dbReference type="Gene3D" id="1.10.510.10">
    <property type="entry name" value="Transferase(Phosphotransferase) domain 1"/>
    <property type="match status" value="1"/>
</dbReference>
<dbReference type="PROSITE" id="PS50006">
    <property type="entry name" value="FHA_DOMAIN"/>
    <property type="match status" value="1"/>
</dbReference>
<dbReference type="FunFam" id="1.10.510.10:FF:001380">
    <property type="entry name" value="Checkpoint kinase 2-like protein"/>
    <property type="match status" value="1"/>
</dbReference>
<proteinExistence type="inferred from homology"/>
<feature type="domain" description="FHA" evidence="6">
    <location>
        <begin position="170"/>
        <end position="222"/>
    </location>
</feature>
<dbReference type="SMART" id="SM00240">
    <property type="entry name" value="FHA"/>
    <property type="match status" value="1"/>
</dbReference>
<dbReference type="InterPro" id="IPR000719">
    <property type="entry name" value="Prot_kinase_dom"/>
</dbReference>
<reference evidence="8" key="1">
    <citation type="journal article" date="2020" name="Stud. Mycol.">
        <title>101 Dothideomycetes genomes: a test case for predicting lifestyles and emergence of pathogens.</title>
        <authorList>
            <person name="Haridas S."/>
            <person name="Albert R."/>
            <person name="Binder M."/>
            <person name="Bloem J."/>
            <person name="Labutti K."/>
            <person name="Salamov A."/>
            <person name="Andreopoulos B."/>
            <person name="Baker S."/>
            <person name="Barry K."/>
            <person name="Bills G."/>
            <person name="Bluhm B."/>
            <person name="Cannon C."/>
            <person name="Castanera R."/>
            <person name="Culley D."/>
            <person name="Daum C."/>
            <person name="Ezra D."/>
            <person name="Gonzalez J."/>
            <person name="Henrissat B."/>
            <person name="Kuo A."/>
            <person name="Liang C."/>
            <person name="Lipzen A."/>
            <person name="Lutzoni F."/>
            <person name="Magnuson J."/>
            <person name="Mondo S."/>
            <person name="Nolan M."/>
            <person name="Ohm R."/>
            <person name="Pangilinan J."/>
            <person name="Park H.-J."/>
            <person name="Ramirez L."/>
            <person name="Alfaro M."/>
            <person name="Sun H."/>
            <person name="Tritt A."/>
            <person name="Yoshinaga Y."/>
            <person name="Zwiers L.-H."/>
            <person name="Turgeon B."/>
            <person name="Goodwin S."/>
            <person name="Spatafora J."/>
            <person name="Crous P."/>
            <person name="Grigoriev I."/>
        </authorList>
    </citation>
    <scope>NUCLEOTIDE SEQUENCE</scope>
    <source>
        <strain evidence="8">CBS 115976</strain>
    </source>
</reference>
<dbReference type="AlphaFoldDB" id="A0A6A6U0L9"/>
<dbReference type="PROSITE" id="PS00107">
    <property type="entry name" value="PROTEIN_KINASE_ATP"/>
    <property type="match status" value="1"/>
</dbReference>
<keyword evidence="9" id="KW-1185">Reference proteome</keyword>
<dbReference type="Proteomes" id="UP000799302">
    <property type="component" value="Unassembled WGS sequence"/>
</dbReference>
<feature type="compositionally biased region" description="Basic and acidic residues" evidence="5">
    <location>
        <begin position="152"/>
        <end position="165"/>
    </location>
</feature>
<dbReference type="PROSITE" id="PS50011">
    <property type="entry name" value="PROTEIN_KINASE_DOM"/>
    <property type="match status" value="1"/>
</dbReference>
<gene>
    <name evidence="8" type="ORF">BT63DRAFT_376927</name>
</gene>
<name>A0A6A6U0L9_9PEZI</name>
<evidence type="ECO:0000256" key="4">
    <source>
        <dbReference type="PROSITE-ProRule" id="PRU10141"/>
    </source>
</evidence>
<organism evidence="8 9">
    <name type="scientific">Microthyrium microscopicum</name>
    <dbReference type="NCBI Taxonomy" id="703497"/>
    <lineage>
        <taxon>Eukaryota</taxon>
        <taxon>Fungi</taxon>
        <taxon>Dikarya</taxon>
        <taxon>Ascomycota</taxon>
        <taxon>Pezizomycotina</taxon>
        <taxon>Dothideomycetes</taxon>
        <taxon>Dothideomycetes incertae sedis</taxon>
        <taxon>Microthyriales</taxon>
        <taxon>Microthyriaceae</taxon>
        <taxon>Microthyrium</taxon>
    </lineage>
</organism>
<evidence type="ECO:0000259" key="7">
    <source>
        <dbReference type="PROSITE" id="PS50011"/>
    </source>
</evidence>
<dbReference type="InterPro" id="IPR008271">
    <property type="entry name" value="Ser/Thr_kinase_AS"/>
</dbReference>
<evidence type="ECO:0000259" key="6">
    <source>
        <dbReference type="PROSITE" id="PS50006"/>
    </source>
</evidence>
<keyword evidence="3 4" id="KW-0067">ATP-binding</keyword>
<evidence type="ECO:0000256" key="5">
    <source>
        <dbReference type="SAM" id="MobiDB-lite"/>
    </source>
</evidence>
<feature type="domain" description="Protein kinase" evidence="7">
    <location>
        <begin position="261"/>
        <end position="523"/>
    </location>
</feature>
<feature type="region of interest" description="Disordered" evidence="5">
    <location>
        <begin position="131"/>
        <end position="169"/>
    </location>
</feature>
<evidence type="ECO:0000313" key="8">
    <source>
        <dbReference type="EMBL" id="KAF2665869.1"/>
    </source>
</evidence>
<dbReference type="GO" id="GO:0004672">
    <property type="term" value="F:protein kinase activity"/>
    <property type="evidence" value="ECO:0007669"/>
    <property type="project" value="InterPro"/>
</dbReference>
<dbReference type="CDD" id="cd05117">
    <property type="entry name" value="STKc_CAMK"/>
    <property type="match status" value="1"/>
</dbReference>
<feature type="region of interest" description="Disordered" evidence="5">
    <location>
        <begin position="623"/>
        <end position="646"/>
    </location>
</feature>
<feature type="compositionally biased region" description="Basic and acidic residues" evidence="5">
    <location>
        <begin position="637"/>
        <end position="646"/>
    </location>
</feature>
<feature type="compositionally biased region" description="Polar residues" evidence="5">
    <location>
        <begin position="56"/>
        <end position="83"/>
    </location>
</feature>
<dbReference type="GO" id="GO:0005524">
    <property type="term" value="F:ATP binding"/>
    <property type="evidence" value="ECO:0007669"/>
    <property type="project" value="UniProtKB-UniRule"/>
</dbReference>